<dbReference type="SUPFAM" id="SSF56752">
    <property type="entry name" value="D-aminoacid aminotransferase-like PLP-dependent enzymes"/>
    <property type="match status" value="1"/>
</dbReference>
<dbReference type="PANTHER" id="PTHR42743">
    <property type="entry name" value="AMINO-ACID AMINOTRANSFERASE"/>
    <property type="match status" value="1"/>
</dbReference>
<evidence type="ECO:0000256" key="10">
    <source>
        <dbReference type="NCBIfam" id="TIGR03461"/>
    </source>
</evidence>
<comment type="caution">
    <text evidence="11">The sequence shown here is derived from an EMBL/GenBank/DDBJ whole genome shotgun (WGS) entry which is preliminary data.</text>
</comment>
<dbReference type="Proteomes" id="UP001168380">
    <property type="component" value="Unassembled WGS sequence"/>
</dbReference>
<keyword evidence="12" id="KW-1185">Reference proteome</keyword>
<dbReference type="EMBL" id="JAULRT010000052">
    <property type="protein sequence ID" value="MDO3382301.1"/>
    <property type="molecule type" value="Genomic_DNA"/>
</dbReference>
<gene>
    <name evidence="11" type="primary">pabC</name>
    <name evidence="11" type="ORF">QWI16_08940</name>
</gene>
<keyword evidence="6 11" id="KW-0456">Lyase</keyword>
<evidence type="ECO:0000256" key="2">
    <source>
        <dbReference type="ARBA" id="ARBA00009320"/>
    </source>
</evidence>
<evidence type="ECO:0000256" key="9">
    <source>
        <dbReference type="ARBA" id="ARBA00049529"/>
    </source>
</evidence>
<dbReference type="Gene3D" id="3.30.470.10">
    <property type="match status" value="1"/>
</dbReference>
<evidence type="ECO:0000256" key="1">
    <source>
        <dbReference type="ARBA" id="ARBA00001933"/>
    </source>
</evidence>
<evidence type="ECO:0000313" key="11">
    <source>
        <dbReference type="EMBL" id="MDO3382301.1"/>
    </source>
</evidence>
<keyword evidence="4" id="KW-0663">Pyridoxal phosphate</keyword>
<comment type="pathway">
    <text evidence="7">Cofactor biosynthesis; tetrahydrofolate biosynthesis; 4-aminobenzoate from chorismate: step 2/2.</text>
</comment>
<dbReference type="InterPro" id="IPR036038">
    <property type="entry name" value="Aminotransferase-like"/>
</dbReference>
<dbReference type="PANTHER" id="PTHR42743:SF2">
    <property type="entry name" value="AMINODEOXYCHORISMATE LYASE"/>
    <property type="match status" value="1"/>
</dbReference>
<evidence type="ECO:0000256" key="5">
    <source>
        <dbReference type="ARBA" id="ARBA00022909"/>
    </source>
</evidence>
<keyword evidence="5" id="KW-0289">Folate biosynthesis</keyword>
<proteinExistence type="inferred from homology"/>
<evidence type="ECO:0000313" key="12">
    <source>
        <dbReference type="Proteomes" id="UP001168380"/>
    </source>
</evidence>
<sequence length="292" mass="32198">MSDFKAPLTWINGERGGGISPLDRGFAYGDGLFETCRVDRGSIPLWQQHLKRLSQSAEKLSIPFDINLLQLYLKVVFDDLGAASGVLKLTLTRGEGGRGYGLPEAVRPNWVVLFTPGEIPMDSSPCSVRVCRQRLSRNASLAGLKHLNRLENILARAEWSDSAIAEGLMLDDTGRVIEATSHNLFALIDGVWCTPELGEAGVRGVMRQLVIEELAPALGVEVAERALSLEHIASARELMVCNSVRAIRPVDCVLDSDGRELVLFDSAEQGLRLHRALDDWMSKRGSKHQWDK</sequence>
<dbReference type="InterPro" id="IPR043131">
    <property type="entry name" value="BCAT-like_N"/>
</dbReference>
<dbReference type="Gene3D" id="3.20.10.10">
    <property type="entry name" value="D-amino Acid Aminotransferase, subunit A, domain 2"/>
    <property type="match status" value="1"/>
</dbReference>
<dbReference type="InterPro" id="IPR043132">
    <property type="entry name" value="BCAT-like_C"/>
</dbReference>
<evidence type="ECO:0000256" key="4">
    <source>
        <dbReference type="ARBA" id="ARBA00022898"/>
    </source>
</evidence>
<dbReference type="EC" id="4.1.3.38" evidence="8 10"/>
<dbReference type="InterPro" id="IPR050571">
    <property type="entry name" value="Class-IV_PLP-Dep_Aminotrnsfr"/>
</dbReference>
<dbReference type="RefSeq" id="WP_302712470.1">
    <property type="nucleotide sequence ID" value="NZ_JAULRT010000052.1"/>
</dbReference>
<dbReference type="InterPro" id="IPR001544">
    <property type="entry name" value="Aminotrans_IV"/>
</dbReference>
<reference evidence="11" key="1">
    <citation type="submission" date="2023-07" db="EMBL/GenBank/DDBJ databases">
        <title>Gilvimarinus algae sp. nov., isolated from the surface of Kelp.</title>
        <authorList>
            <person name="Sun Y.Y."/>
            <person name="Gong Y."/>
            <person name="Du Z.J."/>
        </authorList>
    </citation>
    <scope>NUCLEOTIDE SEQUENCE</scope>
    <source>
        <strain evidence="11">SDUM040014</strain>
    </source>
</reference>
<name>A0ABT8THY8_9GAMM</name>
<organism evidence="11 12">
    <name type="scientific">Gilvimarinus algae</name>
    <dbReference type="NCBI Taxonomy" id="3058037"/>
    <lineage>
        <taxon>Bacteria</taxon>
        <taxon>Pseudomonadati</taxon>
        <taxon>Pseudomonadota</taxon>
        <taxon>Gammaproteobacteria</taxon>
        <taxon>Cellvibrionales</taxon>
        <taxon>Cellvibrionaceae</taxon>
        <taxon>Gilvimarinus</taxon>
    </lineage>
</organism>
<evidence type="ECO:0000256" key="3">
    <source>
        <dbReference type="ARBA" id="ARBA00011738"/>
    </source>
</evidence>
<comment type="subunit">
    <text evidence="3">Homodimer.</text>
</comment>
<dbReference type="Pfam" id="PF01063">
    <property type="entry name" value="Aminotran_4"/>
    <property type="match status" value="1"/>
</dbReference>
<accession>A0ABT8THY8</accession>
<dbReference type="GO" id="GO:0008696">
    <property type="term" value="F:4-amino-4-deoxychorismate lyase activity"/>
    <property type="evidence" value="ECO:0007669"/>
    <property type="project" value="UniProtKB-EC"/>
</dbReference>
<dbReference type="NCBIfam" id="TIGR03461">
    <property type="entry name" value="pabC_Proteo"/>
    <property type="match status" value="1"/>
</dbReference>
<comment type="similarity">
    <text evidence="2">Belongs to the class-IV pyridoxal-phosphate-dependent aminotransferase family.</text>
</comment>
<evidence type="ECO:0000256" key="8">
    <source>
        <dbReference type="ARBA" id="ARBA00035676"/>
    </source>
</evidence>
<evidence type="ECO:0000256" key="7">
    <source>
        <dbReference type="ARBA" id="ARBA00035633"/>
    </source>
</evidence>
<evidence type="ECO:0000256" key="6">
    <source>
        <dbReference type="ARBA" id="ARBA00023239"/>
    </source>
</evidence>
<protein>
    <recommendedName>
        <fullName evidence="8 10">Aminodeoxychorismate lyase</fullName>
        <ecNumber evidence="8 10">4.1.3.38</ecNumber>
    </recommendedName>
</protein>
<comment type="cofactor">
    <cofactor evidence="1">
        <name>pyridoxal 5'-phosphate</name>
        <dbReference type="ChEBI" id="CHEBI:597326"/>
    </cofactor>
</comment>
<comment type="catalytic activity">
    <reaction evidence="9">
        <text>4-amino-4-deoxychorismate = 4-aminobenzoate + pyruvate + H(+)</text>
        <dbReference type="Rhea" id="RHEA:16201"/>
        <dbReference type="ChEBI" id="CHEBI:15361"/>
        <dbReference type="ChEBI" id="CHEBI:15378"/>
        <dbReference type="ChEBI" id="CHEBI:17836"/>
        <dbReference type="ChEBI" id="CHEBI:58406"/>
        <dbReference type="EC" id="4.1.3.38"/>
    </reaction>
</comment>
<dbReference type="InterPro" id="IPR017824">
    <property type="entry name" value="Aminodeoxychorismate_lyase_IV"/>
</dbReference>